<keyword evidence="1" id="KW-0802">TPR repeat</keyword>
<evidence type="ECO:0000313" key="2">
    <source>
        <dbReference type="EMBL" id="NEZ60072.1"/>
    </source>
</evidence>
<evidence type="ECO:0000313" key="3">
    <source>
        <dbReference type="Proteomes" id="UP000481033"/>
    </source>
</evidence>
<comment type="caution">
    <text evidence="2">The sequence shown here is derived from an EMBL/GenBank/DDBJ whole genome shotgun (WGS) entry which is preliminary data.</text>
</comment>
<dbReference type="AlphaFoldDB" id="A0A6M0RWL2"/>
<dbReference type="PANTHER" id="PTHR10098:SF108">
    <property type="entry name" value="TETRATRICOPEPTIDE REPEAT PROTEIN 28"/>
    <property type="match status" value="1"/>
</dbReference>
<dbReference type="InterPro" id="IPR019734">
    <property type="entry name" value="TPR_rpt"/>
</dbReference>
<evidence type="ECO:0000256" key="1">
    <source>
        <dbReference type="PROSITE-ProRule" id="PRU00339"/>
    </source>
</evidence>
<dbReference type="Proteomes" id="UP000481033">
    <property type="component" value="Unassembled WGS sequence"/>
</dbReference>
<dbReference type="PANTHER" id="PTHR10098">
    <property type="entry name" value="RAPSYN-RELATED"/>
    <property type="match status" value="1"/>
</dbReference>
<proteinExistence type="predicted"/>
<dbReference type="Pfam" id="PF13374">
    <property type="entry name" value="TPR_10"/>
    <property type="match status" value="1"/>
</dbReference>
<dbReference type="Gene3D" id="1.25.40.10">
    <property type="entry name" value="Tetratricopeptide repeat domain"/>
    <property type="match status" value="2"/>
</dbReference>
<protein>
    <submittedName>
        <fullName evidence="2">Tetratricopeptide repeat protein</fullName>
    </submittedName>
</protein>
<name>A0A6M0RWL2_9CYAN</name>
<dbReference type="EMBL" id="QXHD01000004">
    <property type="protein sequence ID" value="NEZ60072.1"/>
    <property type="molecule type" value="Genomic_DNA"/>
</dbReference>
<dbReference type="PROSITE" id="PS50005">
    <property type="entry name" value="TPR"/>
    <property type="match status" value="1"/>
</dbReference>
<dbReference type="InterPro" id="IPR011990">
    <property type="entry name" value="TPR-like_helical_dom_sf"/>
</dbReference>
<sequence>MSLNSGNSVVAQCSDLIEGLLQATLKGKIRSKTQVYRQLKDGLPVGSGEIFERCLAERMQTAEQDKSLKGPRIVRALKMVQGEWANLQKTRQVEEKVSSVTAQLSSAVGEDQLDTLLKLLDPNQDQPPTRDQLQQLAQSLQAESNRTLGKGIESGLAAFRQLEGELVSWLYEAGDKDIGFGSEQRRGPWQYWAKRLESPVAQQLFDALAKGESVTSLAEGWSRLDESSWVQLAILLHYLKRGLVKWFDQQPYNVKLGKKLSYSTFLIFANIEASLAQGFQASRPHLSRSSFQLMQQSLRSFAQRDDFPLYGGVFAAFDGGYLQDTLDYFSEPLKQVPGTQEKARLLTLLGYSQRTLGRYEAALEFHQEALEISTAAGDQCCVIASFNHLARVHVLQKNYGEAKNFSQRALIMARQQGDVLGEANALVNYGYSEVFAARAIDTPDLSVYEQAIGYLERGRDLAETLGDFQSKALAYNSMGIAYSIAGQPGLAIATLEQALPLTQAAGNVYLQGVTCTYLAEAQRALGNVEASVLYGALGMYLLHQIGSSEWRQGAGLLRVVSGELGDETFEQVLQRQRRGIIQWIGVDGFDYLRTLLGEY</sequence>
<reference evidence="2 3" key="1">
    <citation type="journal article" date="2020" name="Microb. Ecol.">
        <title>Ecogenomics of the Marine Benthic Filamentous Cyanobacterium Adonisia.</title>
        <authorList>
            <person name="Walter J.M."/>
            <person name="Coutinho F.H."/>
            <person name="Leomil L."/>
            <person name="Hargreaves P.I."/>
            <person name="Campeao M.E."/>
            <person name="Vieira V.V."/>
            <person name="Silva B.S."/>
            <person name="Fistarol G.O."/>
            <person name="Salomon P.S."/>
            <person name="Sawabe T."/>
            <person name="Mino S."/>
            <person name="Hosokawa M."/>
            <person name="Miyashita H."/>
            <person name="Maruyama F."/>
            <person name="van Verk M.C."/>
            <person name="Dutilh B.E."/>
            <person name="Thompson C.C."/>
            <person name="Thompson F.L."/>
        </authorList>
    </citation>
    <scope>NUCLEOTIDE SEQUENCE [LARGE SCALE GENOMIC DNA]</scope>
    <source>
        <strain evidence="2 3">CCMR0081</strain>
    </source>
</reference>
<accession>A0A6M0RWL2</accession>
<dbReference type="SMART" id="SM00028">
    <property type="entry name" value="TPR"/>
    <property type="match status" value="3"/>
</dbReference>
<gene>
    <name evidence="2" type="ORF">DXZ20_31395</name>
</gene>
<feature type="repeat" description="TPR" evidence="1">
    <location>
        <begin position="343"/>
        <end position="376"/>
    </location>
</feature>
<keyword evidence="3" id="KW-1185">Reference proteome</keyword>
<dbReference type="Pfam" id="PF13181">
    <property type="entry name" value="TPR_8"/>
    <property type="match status" value="1"/>
</dbReference>
<organism evidence="2 3">
    <name type="scientific">Adonisia turfae CCMR0081</name>
    <dbReference type="NCBI Taxonomy" id="2292702"/>
    <lineage>
        <taxon>Bacteria</taxon>
        <taxon>Bacillati</taxon>
        <taxon>Cyanobacteriota</taxon>
        <taxon>Adonisia</taxon>
        <taxon>Adonisia turfae</taxon>
    </lineage>
</organism>
<dbReference type="SUPFAM" id="SSF48452">
    <property type="entry name" value="TPR-like"/>
    <property type="match status" value="1"/>
</dbReference>
<dbReference type="RefSeq" id="WP_163702771.1">
    <property type="nucleotide sequence ID" value="NZ_QXHD01000004.1"/>
</dbReference>